<dbReference type="EMBL" id="CAXAMM010039217">
    <property type="protein sequence ID" value="CAK9084761.1"/>
    <property type="molecule type" value="Genomic_DNA"/>
</dbReference>
<comment type="caution">
    <text evidence="3">The sequence shown here is derived from an EMBL/GenBank/DDBJ whole genome shotgun (WGS) entry which is preliminary data.</text>
</comment>
<dbReference type="Proteomes" id="UP001642464">
    <property type="component" value="Unassembled WGS sequence"/>
</dbReference>
<keyword evidence="7" id="KW-1185">Reference proteome</keyword>
<dbReference type="EMBL" id="CAXAMM010031302">
    <property type="protein sequence ID" value="CAK9067833.1"/>
    <property type="molecule type" value="Genomic_DNA"/>
</dbReference>
<feature type="domain" description="Flagellar protein FlgJ N-terminal" evidence="1">
    <location>
        <begin position="60"/>
        <end position="95"/>
    </location>
</feature>
<evidence type="ECO:0000259" key="1">
    <source>
        <dbReference type="Pfam" id="PF10135"/>
    </source>
</evidence>
<name>A0ABP0PH72_9DINO</name>
<dbReference type="EMBL" id="CAXAMM010035781">
    <property type="protein sequence ID" value="CAK9074872.1"/>
    <property type="molecule type" value="Genomic_DNA"/>
</dbReference>
<organism evidence="3 7">
    <name type="scientific">Durusdinium trenchii</name>
    <dbReference type="NCBI Taxonomy" id="1381693"/>
    <lineage>
        <taxon>Eukaryota</taxon>
        <taxon>Sar</taxon>
        <taxon>Alveolata</taxon>
        <taxon>Dinophyceae</taxon>
        <taxon>Suessiales</taxon>
        <taxon>Symbiodiniaceae</taxon>
        <taxon>Durusdinium</taxon>
    </lineage>
</organism>
<evidence type="ECO:0000313" key="4">
    <source>
        <dbReference type="EMBL" id="CAK9076652.1"/>
    </source>
</evidence>
<gene>
    <name evidence="2" type="ORF">SCF082_LOCUS34263</name>
    <name evidence="3" type="ORF">SCF082_LOCUS36395</name>
    <name evidence="4" type="ORF">SCF082_LOCUS36907</name>
    <name evidence="5" type="ORF">SCF082_LOCUS40195</name>
    <name evidence="6" type="ORF">SCF082_LOCUS40407</name>
</gene>
<accession>A0ABP0PH72</accession>
<evidence type="ECO:0000313" key="2">
    <source>
        <dbReference type="EMBL" id="CAK9067833.1"/>
    </source>
</evidence>
<dbReference type="EMBL" id="CAXAMM010039271">
    <property type="protein sequence ID" value="CAK9085285.1"/>
    <property type="molecule type" value="Genomic_DNA"/>
</dbReference>
<dbReference type="Pfam" id="PF10135">
    <property type="entry name" value="Rod-binding"/>
    <property type="match status" value="1"/>
</dbReference>
<proteinExistence type="predicted"/>
<evidence type="ECO:0000313" key="6">
    <source>
        <dbReference type="EMBL" id="CAK9085285.1"/>
    </source>
</evidence>
<evidence type="ECO:0000313" key="7">
    <source>
        <dbReference type="Proteomes" id="UP001642464"/>
    </source>
</evidence>
<evidence type="ECO:0000313" key="5">
    <source>
        <dbReference type="EMBL" id="CAK9084761.1"/>
    </source>
</evidence>
<sequence length="113" mass="12755">MINAIQSAYNPVQFQQATYSQMNDATLSAERLETAEGDKELREAFGQFVGETFFGQMLSAMRKTVGKDPYFHGGRAEEMFQSQLDQVMAEEMSKASAESFTGPMFELFQLKRS</sequence>
<reference evidence="3 7" key="1">
    <citation type="submission" date="2024-02" db="EMBL/GenBank/DDBJ databases">
        <authorList>
            <person name="Chen Y."/>
            <person name="Shah S."/>
            <person name="Dougan E. K."/>
            <person name="Thang M."/>
            <person name="Chan C."/>
        </authorList>
    </citation>
    <scope>NUCLEOTIDE SEQUENCE [LARGE SCALE GENOMIC DNA]</scope>
</reference>
<dbReference type="EMBL" id="CAXAMM010037102">
    <property type="protein sequence ID" value="CAK9076652.1"/>
    <property type="molecule type" value="Genomic_DNA"/>
</dbReference>
<protein>
    <submittedName>
        <fullName evidence="3">Rod-binding domain-containing protein</fullName>
    </submittedName>
</protein>
<dbReference type="InterPro" id="IPR019301">
    <property type="entry name" value="Flagellar_prot_FlgJ_N"/>
</dbReference>
<evidence type="ECO:0000313" key="3">
    <source>
        <dbReference type="EMBL" id="CAK9074872.1"/>
    </source>
</evidence>